<dbReference type="AlphaFoldDB" id="A0A9D9EQ42"/>
<evidence type="ECO:0000256" key="1">
    <source>
        <dbReference type="PROSITE-ProRule" id="PRU00473"/>
    </source>
</evidence>
<evidence type="ECO:0000256" key="3">
    <source>
        <dbReference type="SAM" id="SignalP"/>
    </source>
</evidence>
<evidence type="ECO:0000259" key="4">
    <source>
        <dbReference type="PROSITE" id="PS51123"/>
    </source>
</evidence>
<dbReference type="GO" id="GO:0016020">
    <property type="term" value="C:membrane"/>
    <property type="evidence" value="ECO:0007669"/>
    <property type="project" value="UniProtKB-UniRule"/>
</dbReference>
<feature type="chain" id="PRO_5038361901" description="OmpA-like domain-containing protein" evidence="3">
    <location>
        <begin position="28"/>
        <end position="358"/>
    </location>
</feature>
<dbReference type="SUPFAM" id="SSF103088">
    <property type="entry name" value="OmpA-like"/>
    <property type="match status" value="1"/>
</dbReference>
<name>A0A9D9EQ42_9BACT</name>
<keyword evidence="2" id="KW-0175">Coiled coil</keyword>
<feature type="signal peptide" evidence="3">
    <location>
        <begin position="1"/>
        <end position="27"/>
    </location>
</feature>
<dbReference type="InterPro" id="IPR006665">
    <property type="entry name" value="OmpA-like"/>
</dbReference>
<protein>
    <recommendedName>
        <fullName evidence="4">OmpA-like domain-containing protein</fullName>
    </recommendedName>
</protein>
<reference evidence="5" key="2">
    <citation type="journal article" date="2021" name="PeerJ">
        <title>Extensive microbial diversity within the chicken gut microbiome revealed by metagenomics and culture.</title>
        <authorList>
            <person name="Gilroy R."/>
            <person name="Ravi A."/>
            <person name="Getino M."/>
            <person name="Pursley I."/>
            <person name="Horton D.L."/>
            <person name="Alikhan N.F."/>
            <person name="Baker D."/>
            <person name="Gharbi K."/>
            <person name="Hall N."/>
            <person name="Watson M."/>
            <person name="Adriaenssens E.M."/>
            <person name="Foster-Nyarko E."/>
            <person name="Jarju S."/>
            <person name="Secka A."/>
            <person name="Antonio M."/>
            <person name="Oren A."/>
            <person name="Chaudhuri R.R."/>
            <person name="La Ragione R."/>
            <person name="Hildebrand F."/>
            <person name="Pallen M.J."/>
        </authorList>
    </citation>
    <scope>NUCLEOTIDE SEQUENCE</scope>
    <source>
        <strain evidence="5">B1-20833</strain>
    </source>
</reference>
<dbReference type="InterPro" id="IPR011250">
    <property type="entry name" value="OMP/PagP_B-barrel"/>
</dbReference>
<dbReference type="EMBL" id="JADIMI010000014">
    <property type="protein sequence ID" value="MBO8451579.1"/>
    <property type="molecule type" value="Genomic_DNA"/>
</dbReference>
<evidence type="ECO:0000256" key="2">
    <source>
        <dbReference type="SAM" id="Coils"/>
    </source>
</evidence>
<proteinExistence type="predicted"/>
<evidence type="ECO:0000313" key="5">
    <source>
        <dbReference type="EMBL" id="MBO8451579.1"/>
    </source>
</evidence>
<dbReference type="Gene3D" id="2.40.160.20">
    <property type="match status" value="1"/>
</dbReference>
<dbReference type="PROSITE" id="PS51123">
    <property type="entry name" value="OMPA_2"/>
    <property type="match status" value="1"/>
</dbReference>
<dbReference type="Gene3D" id="3.30.1330.60">
    <property type="entry name" value="OmpA-like domain"/>
    <property type="match status" value="1"/>
</dbReference>
<keyword evidence="3" id="KW-0732">Signal</keyword>
<keyword evidence="1" id="KW-0472">Membrane</keyword>
<feature type="domain" description="OmpA-like" evidence="4">
    <location>
        <begin position="250"/>
        <end position="358"/>
    </location>
</feature>
<sequence length="358" mass="39319">MCIPKSAIRSFLAVAIAGMAFSVTVSAQQGEVPSAEGKSFSATNWYISASAGEQWLLNGYRDGRSFVGKINAGTWITPWHGVKMNAQWGSKKLAGLNSAMYFSAGIDYTLNLLKVFGAGDPGTPFSFSLSAGPAYNMIEYGRGDCGYTHTVSLNLGLNAGYDFSPHWGIFGEIMSYTMDRFYSDEGLPVFTGADWTVGLRYRFSRHEYSSAKVRSLNAEVNSLKERLAVLEQKAAENKKLQAAAEKRVMIAPEDIAASVDIYFDEFSSFISNEQKRKIDDIGAWMTDNPGFSVNIIIFSDGKYGSETDARLRDSRAAVIRDLLTESYGIDEGRIQVFGSEEAGYRNLSGCNAKIIFSR</sequence>
<feature type="coiled-coil region" evidence="2">
    <location>
        <begin position="213"/>
        <end position="247"/>
    </location>
</feature>
<dbReference type="SUPFAM" id="SSF56925">
    <property type="entry name" value="OMPA-like"/>
    <property type="match status" value="1"/>
</dbReference>
<gene>
    <name evidence="5" type="ORF">IAC06_01675</name>
</gene>
<dbReference type="Proteomes" id="UP000823661">
    <property type="component" value="Unassembled WGS sequence"/>
</dbReference>
<organism evidence="5 6">
    <name type="scientific">Candidatus Cryptobacteroides intestinavium</name>
    <dbReference type="NCBI Taxonomy" id="2840766"/>
    <lineage>
        <taxon>Bacteria</taxon>
        <taxon>Pseudomonadati</taxon>
        <taxon>Bacteroidota</taxon>
        <taxon>Bacteroidia</taxon>
        <taxon>Bacteroidales</taxon>
        <taxon>Candidatus Cryptobacteroides</taxon>
    </lineage>
</organism>
<reference evidence="5" key="1">
    <citation type="submission" date="2020-10" db="EMBL/GenBank/DDBJ databases">
        <authorList>
            <person name="Gilroy R."/>
        </authorList>
    </citation>
    <scope>NUCLEOTIDE SEQUENCE</scope>
    <source>
        <strain evidence="5">B1-20833</strain>
    </source>
</reference>
<accession>A0A9D9EQ42</accession>
<evidence type="ECO:0000313" key="6">
    <source>
        <dbReference type="Proteomes" id="UP000823661"/>
    </source>
</evidence>
<dbReference type="InterPro" id="IPR036737">
    <property type="entry name" value="OmpA-like_sf"/>
</dbReference>
<comment type="caution">
    <text evidence="5">The sequence shown here is derived from an EMBL/GenBank/DDBJ whole genome shotgun (WGS) entry which is preliminary data.</text>
</comment>